<keyword evidence="6" id="KW-0472">Membrane</keyword>
<keyword evidence="5 8" id="KW-0732">Signal</keyword>
<proteinExistence type="inferred from homology"/>
<feature type="chain" id="PRO_5047462295" evidence="8">
    <location>
        <begin position="20"/>
        <end position="451"/>
    </location>
</feature>
<evidence type="ECO:0000256" key="5">
    <source>
        <dbReference type="ARBA" id="ARBA00022729"/>
    </source>
</evidence>
<sequence length="451" mass="50833">MKRNIFLTIAIAFTSVTFAQTETFNDFGILLSKDKKYGTARYEAMSGAFGALGSDVSSISVNPAGAVVAIKSKFSVTLNNRSTNLTTSYYGANNEFRDNFFNISQAGGILSFTGNNSDEWTRFAFSFNYKLNNDFNNFYALGGNNNLAPTYNEHFNDNKVNRTQFNTPVEQYADLITEGETSTFSVGVSAVHQNKLFIGANLNFHNLEYYRDYLFNEINNDADGNTLDVRNRIISQTTGEGFSLSLGFIYKANQNLRLGLAYESPTWYQQIIEDSEDLLTMNGIESLDLNPYRDNQGPFLDEYRFRTPSRITASGAYIFGKKGLLSVDYTYRDYQNAKFRGTGFNDVNTNFSNNYRNTHALNIGTEWKFDRMSVRGGYHYEKDPNLLAGGNTNEDNVRGYSLGLGYNFGKVIIDLGYTKYNNTEFYSLYRTGDINILNNTSRISGTVTFGL</sequence>
<dbReference type="PANTHER" id="PTHR35093">
    <property type="entry name" value="OUTER MEMBRANE PROTEIN NMB0088-RELATED"/>
    <property type="match status" value="1"/>
</dbReference>
<evidence type="ECO:0000256" key="8">
    <source>
        <dbReference type="SAM" id="SignalP"/>
    </source>
</evidence>
<keyword evidence="4" id="KW-0812">Transmembrane</keyword>
<comment type="similarity">
    <text evidence="2">Belongs to the OmpP1/FadL family.</text>
</comment>
<keyword evidence="10" id="KW-1185">Reference proteome</keyword>
<dbReference type="SUPFAM" id="SSF56935">
    <property type="entry name" value="Porins"/>
    <property type="match status" value="1"/>
</dbReference>
<evidence type="ECO:0000256" key="1">
    <source>
        <dbReference type="ARBA" id="ARBA00004571"/>
    </source>
</evidence>
<gene>
    <name evidence="9" type="ORF">ACFQ1U_09525</name>
</gene>
<dbReference type="Proteomes" id="UP001597062">
    <property type="component" value="Unassembled WGS sequence"/>
</dbReference>
<evidence type="ECO:0000256" key="7">
    <source>
        <dbReference type="ARBA" id="ARBA00023237"/>
    </source>
</evidence>
<feature type="signal peptide" evidence="8">
    <location>
        <begin position="1"/>
        <end position="19"/>
    </location>
</feature>
<keyword evidence="3" id="KW-1134">Transmembrane beta strand</keyword>
<evidence type="ECO:0000313" key="9">
    <source>
        <dbReference type="EMBL" id="MFD0993442.1"/>
    </source>
</evidence>
<dbReference type="InterPro" id="IPR005017">
    <property type="entry name" value="OMPP1/FadL/TodX"/>
</dbReference>
<dbReference type="PANTHER" id="PTHR35093:SF8">
    <property type="entry name" value="OUTER MEMBRANE PROTEIN NMB0088-RELATED"/>
    <property type="match status" value="1"/>
</dbReference>
<accession>A0ABW3JSI4</accession>
<name>A0ABW3JSI4_9FLAO</name>
<evidence type="ECO:0000256" key="6">
    <source>
        <dbReference type="ARBA" id="ARBA00023136"/>
    </source>
</evidence>
<reference evidence="10" key="1">
    <citation type="journal article" date="2019" name="Int. J. Syst. Evol. Microbiol.">
        <title>The Global Catalogue of Microorganisms (GCM) 10K type strain sequencing project: providing services to taxonomists for standard genome sequencing and annotation.</title>
        <authorList>
            <consortium name="The Broad Institute Genomics Platform"/>
            <consortium name="The Broad Institute Genome Sequencing Center for Infectious Disease"/>
            <person name="Wu L."/>
            <person name="Ma J."/>
        </authorList>
    </citation>
    <scope>NUCLEOTIDE SEQUENCE [LARGE SCALE GENOMIC DNA]</scope>
    <source>
        <strain evidence="10">CCUG 60527</strain>
    </source>
</reference>
<evidence type="ECO:0000256" key="3">
    <source>
        <dbReference type="ARBA" id="ARBA00022452"/>
    </source>
</evidence>
<keyword evidence="7" id="KW-0998">Cell outer membrane</keyword>
<comment type="subcellular location">
    <subcellularLocation>
        <location evidence="1">Cell outer membrane</location>
        <topology evidence="1">Multi-pass membrane protein</topology>
    </subcellularLocation>
</comment>
<organism evidence="9 10">
    <name type="scientific">Tenacibaculum geojense</name>
    <dbReference type="NCBI Taxonomy" id="915352"/>
    <lineage>
        <taxon>Bacteria</taxon>
        <taxon>Pseudomonadati</taxon>
        <taxon>Bacteroidota</taxon>
        <taxon>Flavobacteriia</taxon>
        <taxon>Flavobacteriales</taxon>
        <taxon>Flavobacteriaceae</taxon>
        <taxon>Tenacibaculum</taxon>
    </lineage>
</organism>
<dbReference type="RefSeq" id="WP_386107706.1">
    <property type="nucleotide sequence ID" value="NZ_JBHTJR010000047.1"/>
</dbReference>
<evidence type="ECO:0000256" key="2">
    <source>
        <dbReference type="ARBA" id="ARBA00008163"/>
    </source>
</evidence>
<evidence type="ECO:0000256" key="4">
    <source>
        <dbReference type="ARBA" id="ARBA00022692"/>
    </source>
</evidence>
<evidence type="ECO:0000313" key="10">
    <source>
        <dbReference type="Proteomes" id="UP001597062"/>
    </source>
</evidence>
<dbReference type="EMBL" id="JBHTJR010000047">
    <property type="protein sequence ID" value="MFD0993442.1"/>
    <property type="molecule type" value="Genomic_DNA"/>
</dbReference>
<protein>
    <submittedName>
        <fullName evidence="9">OmpP1/FadL family transporter</fullName>
    </submittedName>
</protein>
<dbReference type="Gene3D" id="2.40.160.60">
    <property type="entry name" value="Outer membrane protein transport protein (OMPP1/FadL/TodX)"/>
    <property type="match status" value="1"/>
</dbReference>
<comment type="caution">
    <text evidence="9">The sequence shown here is derived from an EMBL/GenBank/DDBJ whole genome shotgun (WGS) entry which is preliminary data.</text>
</comment>